<sequence length="90" mass="9403">MNKSEIIDKMADAADISKSAASRALDAFTDSIAIALKEGDTVSLIGFGTFSVKERAARTGRNPQTGATIEIKASKTPSFKAGKALKDAVQ</sequence>
<evidence type="ECO:0000256" key="3">
    <source>
        <dbReference type="ARBA" id="ARBA00023067"/>
    </source>
</evidence>
<dbReference type="InterPro" id="IPR010992">
    <property type="entry name" value="IHF-like_DNA-bd_dom_sf"/>
</dbReference>
<keyword evidence="7" id="KW-1185">Reference proteome</keyword>
<dbReference type="GO" id="GO:0003677">
    <property type="term" value="F:DNA binding"/>
    <property type="evidence" value="ECO:0007669"/>
    <property type="project" value="UniProtKB-KW"/>
</dbReference>
<dbReference type="GO" id="GO:1990103">
    <property type="term" value="C:DnaA-HU complex"/>
    <property type="evidence" value="ECO:0007669"/>
    <property type="project" value="UniProtKB-ARBA"/>
</dbReference>
<evidence type="ECO:0000256" key="4">
    <source>
        <dbReference type="ARBA" id="ARBA00023125"/>
    </source>
</evidence>
<evidence type="ECO:0000256" key="5">
    <source>
        <dbReference type="RuleBase" id="RU003939"/>
    </source>
</evidence>
<evidence type="ECO:0000313" key="7">
    <source>
        <dbReference type="Proteomes" id="UP000471640"/>
    </source>
</evidence>
<dbReference type="SMART" id="SM00411">
    <property type="entry name" value="BHL"/>
    <property type="match status" value="1"/>
</dbReference>
<dbReference type="CDD" id="cd13831">
    <property type="entry name" value="HU"/>
    <property type="match status" value="1"/>
</dbReference>
<name>A0A6P1DR69_9GAMM</name>
<dbReference type="EMBL" id="JAAIJR010000020">
    <property type="protein sequence ID" value="NEX20040.1"/>
    <property type="molecule type" value="Genomic_DNA"/>
</dbReference>
<dbReference type="InterPro" id="IPR020816">
    <property type="entry name" value="Histone-like_DNA-bd_CS"/>
</dbReference>
<dbReference type="GO" id="GO:0030527">
    <property type="term" value="F:structural constituent of chromatin"/>
    <property type="evidence" value="ECO:0007669"/>
    <property type="project" value="InterPro"/>
</dbReference>
<dbReference type="GO" id="GO:0006351">
    <property type="term" value="P:DNA-templated transcription"/>
    <property type="evidence" value="ECO:0007669"/>
    <property type="project" value="UniProtKB-ARBA"/>
</dbReference>
<evidence type="ECO:0000256" key="2">
    <source>
        <dbReference type="ARBA" id="ARBA00010529"/>
    </source>
</evidence>
<evidence type="ECO:0000313" key="6">
    <source>
        <dbReference type="EMBL" id="NEX20040.1"/>
    </source>
</evidence>
<keyword evidence="3" id="KW-0226">DNA condensation</keyword>
<comment type="function">
    <text evidence="1">Histone-like DNA-binding protein which is capable of wrapping DNA to stabilize it, and thus to prevent its denaturation under extreme environmental conditions.</text>
</comment>
<dbReference type="PANTHER" id="PTHR33175">
    <property type="entry name" value="DNA-BINDING PROTEIN HU"/>
    <property type="match status" value="1"/>
</dbReference>
<reference evidence="7" key="1">
    <citation type="journal article" date="2020" name="Microbiol. Resour. Announc.">
        <title>Draft Genome Sequences of Thiorhodococcus mannitoliphagus and Thiorhodococcus minor, Purple Sulfur Photosynthetic Bacteria in the Gammaproteobacterial Family Chromatiaceae.</title>
        <authorList>
            <person name="Aviles F.A."/>
            <person name="Meyer T.E."/>
            <person name="Kyndt J.A."/>
        </authorList>
    </citation>
    <scope>NUCLEOTIDE SEQUENCE [LARGE SCALE GENOMIC DNA]</scope>
    <source>
        <strain evidence="7">DSM 18266</strain>
    </source>
</reference>
<dbReference type="Gene3D" id="4.10.520.10">
    <property type="entry name" value="IHF-like DNA-binding proteins"/>
    <property type="match status" value="1"/>
</dbReference>
<gene>
    <name evidence="6" type="ORF">G3480_06875</name>
</gene>
<organism evidence="6 7">
    <name type="scientific">Thiorhodococcus mannitoliphagus</name>
    <dbReference type="NCBI Taxonomy" id="329406"/>
    <lineage>
        <taxon>Bacteria</taxon>
        <taxon>Pseudomonadati</taxon>
        <taxon>Pseudomonadota</taxon>
        <taxon>Gammaproteobacteria</taxon>
        <taxon>Chromatiales</taxon>
        <taxon>Chromatiaceae</taxon>
        <taxon>Thiorhodococcus</taxon>
    </lineage>
</organism>
<dbReference type="GO" id="GO:0005829">
    <property type="term" value="C:cytosol"/>
    <property type="evidence" value="ECO:0007669"/>
    <property type="project" value="TreeGrafter"/>
</dbReference>
<keyword evidence="4 6" id="KW-0238">DNA-binding</keyword>
<dbReference type="InterPro" id="IPR000119">
    <property type="entry name" value="Hist_DNA-bd"/>
</dbReference>
<dbReference type="GO" id="GO:0030261">
    <property type="term" value="P:chromosome condensation"/>
    <property type="evidence" value="ECO:0007669"/>
    <property type="project" value="UniProtKB-KW"/>
</dbReference>
<dbReference type="GO" id="GO:0006270">
    <property type="term" value="P:DNA replication initiation"/>
    <property type="evidence" value="ECO:0007669"/>
    <property type="project" value="UniProtKB-ARBA"/>
</dbReference>
<dbReference type="PANTHER" id="PTHR33175:SF3">
    <property type="entry name" value="DNA-BINDING PROTEIN HU-BETA"/>
    <property type="match status" value="1"/>
</dbReference>
<proteinExistence type="inferred from homology"/>
<dbReference type="Pfam" id="PF00216">
    <property type="entry name" value="Bac_DNA_binding"/>
    <property type="match status" value="1"/>
</dbReference>
<dbReference type="GO" id="GO:1990178">
    <property type="term" value="C:HU-DNA complex"/>
    <property type="evidence" value="ECO:0007669"/>
    <property type="project" value="UniProtKB-ARBA"/>
</dbReference>
<dbReference type="FunFam" id="4.10.520.10:FF:000001">
    <property type="entry name" value="DNA-binding protein HU"/>
    <property type="match status" value="1"/>
</dbReference>
<dbReference type="PROSITE" id="PS00045">
    <property type="entry name" value="HISTONE_LIKE"/>
    <property type="match status" value="1"/>
</dbReference>
<comment type="caution">
    <text evidence="6">The sequence shown here is derived from an EMBL/GenBank/DDBJ whole genome shotgun (WGS) entry which is preliminary data.</text>
</comment>
<dbReference type="AlphaFoldDB" id="A0A6P1DR69"/>
<reference evidence="6 7" key="2">
    <citation type="submission" date="2020-02" db="EMBL/GenBank/DDBJ databases">
        <title>Genome sequences of Thiorhodococcus mannitoliphagus and Thiorhodococcus minor, purple sulfur photosynthetic bacteria in the gammaproteobacterial family, Chromatiaceae.</title>
        <authorList>
            <person name="Aviles F.A."/>
            <person name="Meyer T.E."/>
            <person name="Kyndt J.A."/>
        </authorList>
    </citation>
    <scope>NUCLEOTIDE SEQUENCE [LARGE SCALE GENOMIC DNA]</scope>
    <source>
        <strain evidence="6 7">DSM 18266</strain>
    </source>
</reference>
<dbReference type="GO" id="GO:0042802">
    <property type="term" value="F:identical protein binding"/>
    <property type="evidence" value="ECO:0007669"/>
    <property type="project" value="UniProtKB-ARBA"/>
</dbReference>
<dbReference type="RefSeq" id="WP_164653037.1">
    <property type="nucleotide sequence ID" value="NZ_JAAIJR010000020.1"/>
</dbReference>
<dbReference type="Proteomes" id="UP000471640">
    <property type="component" value="Unassembled WGS sequence"/>
</dbReference>
<dbReference type="PRINTS" id="PR01727">
    <property type="entry name" value="DNABINDINGHU"/>
</dbReference>
<comment type="similarity">
    <text evidence="2 5">Belongs to the bacterial histone-like protein family.</text>
</comment>
<accession>A0A6P1DR69</accession>
<protein>
    <submittedName>
        <fullName evidence="6">HU family DNA-binding protein</fullName>
    </submittedName>
</protein>
<evidence type="ECO:0000256" key="1">
    <source>
        <dbReference type="ARBA" id="ARBA00003819"/>
    </source>
</evidence>
<dbReference type="SUPFAM" id="SSF47729">
    <property type="entry name" value="IHF-like DNA-binding proteins"/>
    <property type="match status" value="1"/>
</dbReference>